<evidence type="ECO:0000256" key="2">
    <source>
        <dbReference type="SAM" id="MobiDB-lite"/>
    </source>
</evidence>
<accession>A0A6V7QHJ9</accession>
<name>A0A6V7QHJ9_ANACO</name>
<evidence type="ECO:0000256" key="1">
    <source>
        <dbReference type="ARBA" id="ARBA00037947"/>
    </source>
</evidence>
<dbReference type="GO" id="GO:0000902">
    <property type="term" value="P:cell morphogenesis"/>
    <property type="evidence" value="ECO:0007669"/>
    <property type="project" value="TreeGrafter"/>
</dbReference>
<reference evidence="3" key="1">
    <citation type="submission" date="2020-07" db="EMBL/GenBank/DDBJ databases">
        <authorList>
            <person name="Lin J."/>
        </authorList>
    </citation>
    <scope>NUCLEOTIDE SEQUENCE</scope>
</reference>
<sequence length="148" mass="16796">MKSKDGDGLSRWSDYLNFEESSPSTATSWKHVGTDGPPGSGTTQKTLQMEWVVQLTKVAEGLLTKMYRLNTILDYPDLASHTFSDTFWKSGIIPNFPKICILLSKKFPEHPNKLQLERVDKLALDGLNENAEGYFQNLEPWVMFLLVN</sequence>
<proteinExistence type="inferred from homology"/>
<dbReference type="PANTHER" id="PTHR12093">
    <property type="entry name" value="NCK-ASSOCIATED PROTEIN 1"/>
    <property type="match status" value="1"/>
</dbReference>
<gene>
    <name evidence="3" type="ORF">CB5_LOCUS25843</name>
</gene>
<dbReference type="GO" id="GO:0016477">
    <property type="term" value="P:cell migration"/>
    <property type="evidence" value="ECO:0007669"/>
    <property type="project" value="TreeGrafter"/>
</dbReference>
<comment type="similarity">
    <text evidence="1">Belongs to the HEM-1/HEM-2 family.</text>
</comment>
<dbReference type="GO" id="GO:0031209">
    <property type="term" value="C:SCAR complex"/>
    <property type="evidence" value="ECO:0007669"/>
    <property type="project" value="TreeGrafter"/>
</dbReference>
<evidence type="ECO:0000313" key="3">
    <source>
        <dbReference type="EMBL" id="CAD1842632.1"/>
    </source>
</evidence>
<feature type="region of interest" description="Disordered" evidence="2">
    <location>
        <begin position="24"/>
        <end position="43"/>
    </location>
</feature>
<dbReference type="PANTHER" id="PTHR12093:SF10">
    <property type="entry name" value="MEMBRANE-ASSOCIATED PROTEIN HEM"/>
    <property type="match status" value="1"/>
</dbReference>
<dbReference type="InterPro" id="IPR019137">
    <property type="entry name" value="Nck-associated_protein-1"/>
</dbReference>
<dbReference type="GO" id="GO:0030031">
    <property type="term" value="P:cell projection assembly"/>
    <property type="evidence" value="ECO:0007669"/>
    <property type="project" value="TreeGrafter"/>
</dbReference>
<dbReference type="AlphaFoldDB" id="A0A6V7QHJ9"/>
<organism evidence="3">
    <name type="scientific">Ananas comosus var. bracteatus</name>
    <name type="common">red pineapple</name>
    <dbReference type="NCBI Taxonomy" id="296719"/>
    <lineage>
        <taxon>Eukaryota</taxon>
        <taxon>Viridiplantae</taxon>
        <taxon>Streptophyta</taxon>
        <taxon>Embryophyta</taxon>
        <taxon>Tracheophyta</taxon>
        <taxon>Spermatophyta</taxon>
        <taxon>Magnoliopsida</taxon>
        <taxon>Liliopsida</taxon>
        <taxon>Poales</taxon>
        <taxon>Bromeliaceae</taxon>
        <taxon>Bromelioideae</taxon>
        <taxon>Ananas</taxon>
    </lineage>
</organism>
<dbReference type="EMBL" id="LR862136">
    <property type="protein sequence ID" value="CAD1842632.1"/>
    <property type="molecule type" value="Genomic_DNA"/>
</dbReference>
<protein>
    <submittedName>
        <fullName evidence="3">Uncharacterized protein</fullName>
    </submittedName>
</protein>
<dbReference type="GO" id="GO:0030866">
    <property type="term" value="P:cortical actin cytoskeleton organization"/>
    <property type="evidence" value="ECO:0007669"/>
    <property type="project" value="TreeGrafter"/>
</dbReference>